<feature type="domain" description="ChrR-like cupin" evidence="1">
    <location>
        <begin position="122"/>
        <end position="220"/>
    </location>
</feature>
<evidence type="ECO:0000313" key="2">
    <source>
        <dbReference type="EMBL" id="MBE0370692.1"/>
    </source>
</evidence>
<dbReference type="InterPro" id="IPR025979">
    <property type="entry name" value="ChrR-like_cupin_dom"/>
</dbReference>
<dbReference type="Pfam" id="PF12973">
    <property type="entry name" value="Cupin_7"/>
    <property type="match status" value="2"/>
</dbReference>
<dbReference type="InterPro" id="IPR014710">
    <property type="entry name" value="RmlC-like_jellyroll"/>
</dbReference>
<keyword evidence="3" id="KW-1185">Reference proteome</keyword>
<sequence length="222" mass="24976">MNPNTSNLNLDFSKRVTINTAQQPWLPSPLNGVERKPLAREHAKSGHITSIVRYKAGASFTEHVHPFGEEILVLEGTFSDEHGDYPAGSYLRNPPGSKHTPFSKNGCTLFVKLNQFCKHDTQSLRINSNAKRWHPGQGNLQVLPLHSFETSHTALVKWPANEMFVLHKHYGGEEILVLSGQLKDEHGSYPIGTWIRNPHFSQHQPFVEEDTVIFVKTGHLSS</sequence>
<dbReference type="RefSeq" id="WP_192509749.1">
    <property type="nucleotide sequence ID" value="NZ_AQGV01000015.1"/>
</dbReference>
<dbReference type="EMBL" id="AQGV01000015">
    <property type="protein sequence ID" value="MBE0370692.1"/>
    <property type="molecule type" value="Genomic_DNA"/>
</dbReference>
<dbReference type="SUPFAM" id="SSF51182">
    <property type="entry name" value="RmlC-like cupins"/>
    <property type="match status" value="2"/>
</dbReference>
<evidence type="ECO:0000259" key="1">
    <source>
        <dbReference type="Pfam" id="PF12973"/>
    </source>
</evidence>
<dbReference type="Gene3D" id="2.60.120.10">
    <property type="entry name" value="Jelly Rolls"/>
    <property type="match status" value="1"/>
</dbReference>
<dbReference type="Proteomes" id="UP000615755">
    <property type="component" value="Unassembled WGS sequence"/>
</dbReference>
<name>A0ABR9EI68_9GAMM</name>
<organism evidence="2 3">
    <name type="scientific">Pseudoalteromonas aurantia 208</name>
    <dbReference type="NCBI Taxonomy" id="1314867"/>
    <lineage>
        <taxon>Bacteria</taxon>
        <taxon>Pseudomonadati</taxon>
        <taxon>Pseudomonadota</taxon>
        <taxon>Gammaproteobacteria</taxon>
        <taxon>Alteromonadales</taxon>
        <taxon>Pseudoalteromonadaceae</taxon>
        <taxon>Pseudoalteromonas</taxon>
    </lineage>
</organism>
<reference evidence="2 3" key="1">
    <citation type="submission" date="2015-03" db="EMBL/GenBank/DDBJ databases">
        <title>Genome sequence of Pseudoalteromonas aurantia.</title>
        <authorList>
            <person name="Xie B.-B."/>
            <person name="Rong J.-C."/>
            <person name="Qin Q.-L."/>
            <person name="Zhang Y.-Z."/>
        </authorList>
    </citation>
    <scope>NUCLEOTIDE SEQUENCE [LARGE SCALE GENOMIC DNA]</scope>
    <source>
        <strain evidence="2 3">208</strain>
    </source>
</reference>
<feature type="domain" description="ChrR-like cupin" evidence="1">
    <location>
        <begin position="14"/>
        <end position="116"/>
    </location>
</feature>
<dbReference type="InterPro" id="IPR011051">
    <property type="entry name" value="RmlC_Cupin_sf"/>
</dbReference>
<gene>
    <name evidence="2" type="ORF">PAUR_b0772</name>
</gene>
<accession>A0ABR9EI68</accession>
<comment type="caution">
    <text evidence="2">The sequence shown here is derived from an EMBL/GenBank/DDBJ whole genome shotgun (WGS) entry which is preliminary data.</text>
</comment>
<protein>
    <recommendedName>
        <fullName evidence="1">ChrR-like cupin domain-containing protein</fullName>
    </recommendedName>
</protein>
<proteinExistence type="predicted"/>
<dbReference type="CDD" id="cd20303">
    <property type="entry name" value="cupin_ChrR_1"/>
    <property type="match status" value="2"/>
</dbReference>
<evidence type="ECO:0000313" key="3">
    <source>
        <dbReference type="Proteomes" id="UP000615755"/>
    </source>
</evidence>